<sequence>MLYSRRLWGFCAVALSSEQCALNIQAKWWLFSATKSVEHLHFYWSRMKKGPDTVTTELLHLVFGLHKGGRRLCKQIQTVWRKEWPIQWIAAG</sequence>
<evidence type="ECO:0000313" key="1">
    <source>
        <dbReference type="EMBL" id="EEG28619.1"/>
    </source>
</evidence>
<protein>
    <submittedName>
        <fullName evidence="1">Uncharacterized protein</fullName>
    </submittedName>
</protein>
<dbReference type="EMBL" id="ACEC01000130">
    <property type="protein sequence ID" value="EEG28619.1"/>
    <property type="molecule type" value="Genomic_DNA"/>
</dbReference>
<reference evidence="1 2" key="2">
    <citation type="submission" date="2009-02" db="EMBL/GenBank/DDBJ databases">
        <title>Draft genome sequence of Clostridium methylpentosum (DSM 5476).</title>
        <authorList>
            <person name="Sudarsanam P."/>
            <person name="Ley R."/>
            <person name="Guruge J."/>
            <person name="Turnbaugh P.J."/>
            <person name="Mahowald M."/>
            <person name="Liep D."/>
            <person name="Gordon J."/>
        </authorList>
    </citation>
    <scope>NUCLEOTIDE SEQUENCE [LARGE SCALE GENOMIC DNA]</scope>
    <source>
        <strain evidence="1 2">DSM 5476</strain>
    </source>
</reference>
<reference evidence="1 2" key="1">
    <citation type="submission" date="2009-01" db="EMBL/GenBank/DDBJ databases">
        <authorList>
            <person name="Fulton L."/>
            <person name="Clifton S."/>
            <person name="Fulton B."/>
            <person name="Xu J."/>
            <person name="Minx P."/>
            <person name="Pepin K.H."/>
            <person name="Johnson M."/>
            <person name="Bhonagiri V."/>
            <person name="Nash W.E."/>
            <person name="Mardis E.R."/>
            <person name="Wilson R.K."/>
        </authorList>
    </citation>
    <scope>NUCLEOTIDE SEQUENCE [LARGE SCALE GENOMIC DNA]</scope>
    <source>
        <strain evidence="1 2">DSM 5476</strain>
    </source>
</reference>
<comment type="caution">
    <text evidence="1">The sequence shown here is derived from an EMBL/GenBank/DDBJ whole genome shotgun (WGS) entry which is preliminary data.</text>
</comment>
<dbReference type="Proteomes" id="UP000003340">
    <property type="component" value="Unassembled WGS sequence"/>
</dbReference>
<gene>
    <name evidence="1" type="ORF">CLOSTMETH_03803</name>
</gene>
<dbReference type="HOGENOM" id="CLU_2408069_0_0_9"/>
<proteinExistence type="predicted"/>
<dbReference type="AlphaFoldDB" id="C0EIV8"/>
<evidence type="ECO:0000313" key="2">
    <source>
        <dbReference type="Proteomes" id="UP000003340"/>
    </source>
</evidence>
<keyword evidence="2" id="KW-1185">Reference proteome</keyword>
<accession>C0EIV8</accession>
<name>C0EIV8_9FIRM</name>
<organism evidence="1 2">
    <name type="scientific">[Clostridium] methylpentosum DSM 5476</name>
    <dbReference type="NCBI Taxonomy" id="537013"/>
    <lineage>
        <taxon>Bacteria</taxon>
        <taxon>Bacillati</taxon>
        <taxon>Bacillota</taxon>
        <taxon>Clostridia</taxon>
        <taxon>Eubacteriales</taxon>
        <taxon>Oscillospiraceae</taxon>
        <taxon>Oscillospiraceae incertae sedis</taxon>
    </lineage>
</organism>